<feature type="coiled-coil region" evidence="1">
    <location>
        <begin position="123"/>
        <end position="150"/>
    </location>
</feature>
<protein>
    <submittedName>
        <fullName evidence="4">Fibrinogen C-terminal domain-containing protein</fullName>
    </submittedName>
</protein>
<dbReference type="AlphaFoldDB" id="A0A1I7WVF5"/>
<dbReference type="WBParaSite" id="Hba_09145">
    <property type="protein sequence ID" value="Hba_09145"/>
    <property type="gene ID" value="Hba_09145"/>
</dbReference>
<feature type="transmembrane region" description="Helical" evidence="2">
    <location>
        <begin position="6"/>
        <end position="25"/>
    </location>
</feature>
<keyword evidence="2" id="KW-1133">Transmembrane helix</keyword>
<evidence type="ECO:0000256" key="2">
    <source>
        <dbReference type="SAM" id="Phobius"/>
    </source>
</evidence>
<reference evidence="4" key="1">
    <citation type="submission" date="2016-11" db="UniProtKB">
        <authorList>
            <consortium name="WormBaseParasite"/>
        </authorList>
    </citation>
    <scope>IDENTIFICATION</scope>
</reference>
<evidence type="ECO:0000256" key="1">
    <source>
        <dbReference type="SAM" id="Coils"/>
    </source>
</evidence>
<keyword evidence="3" id="KW-1185">Reference proteome</keyword>
<dbReference type="Proteomes" id="UP000095283">
    <property type="component" value="Unplaced"/>
</dbReference>
<evidence type="ECO:0000313" key="3">
    <source>
        <dbReference type="Proteomes" id="UP000095283"/>
    </source>
</evidence>
<name>A0A1I7WVF5_HETBA</name>
<keyword evidence="2" id="KW-0472">Membrane</keyword>
<evidence type="ECO:0000313" key="4">
    <source>
        <dbReference type="WBParaSite" id="Hba_09145"/>
    </source>
</evidence>
<keyword evidence="2" id="KW-0812">Transmembrane</keyword>
<accession>A0A1I7WVF5</accession>
<proteinExistence type="predicted"/>
<keyword evidence="1" id="KW-0175">Coiled coil</keyword>
<organism evidence="3 4">
    <name type="scientific">Heterorhabditis bacteriophora</name>
    <name type="common">Entomopathogenic nematode worm</name>
    <dbReference type="NCBI Taxonomy" id="37862"/>
    <lineage>
        <taxon>Eukaryota</taxon>
        <taxon>Metazoa</taxon>
        <taxon>Ecdysozoa</taxon>
        <taxon>Nematoda</taxon>
        <taxon>Chromadorea</taxon>
        <taxon>Rhabditida</taxon>
        <taxon>Rhabditina</taxon>
        <taxon>Rhabditomorpha</taxon>
        <taxon>Strongyloidea</taxon>
        <taxon>Heterorhabditidae</taxon>
        <taxon>Heterorhabditis</taxon>
    </lineage>
</organism>
<sequence length="175" mass="19498">MRIAYHFISTSAATMSYILVLFMNYNIYSVIPRRTIASLANVGDSVVVPYRNDKKYKVIIKHSRTKAQCEKMAAILLSLKSTTSASVQVLSGTPPLETSVIEAADPDPINAQNQGIGMIMPILTSLVGEVNILRNRIDSIERKVNNFKHKIDFTEFNVSSLNENSGNTRFDLCRV</sequence>